<dbReference type="GO" id="GO:0046872">
    <property type="term" value="F:metal ion binding"/>
    <property type="evidence" value="ECO:0007669"/>
    <property type="project" value="UniProtKB-KW"/>
</dbReference>
<dbReference type="PANTHER" id="PTHR39425">
    <property type="entry name" value="LIPOPROTEIN CYTOCHROME C"/>
    <property type="match status" value="1"/>
</dbReference>
<feature type="signal peptide" evidence="6">
    <location>
        <begin position="1"/>
        <end position="37"/>
    </location>
</feature>
<dbReference type="GO" id="GO:0009055">
    <property type="term" value="F:electron transfer activity"/>
    <property type="evidence" value="ECO:0007669"/>
    <property type="project" value="InterPro"/>
</dbReference>
<evidence type="ECO:0000256" key="6">
    <source>
        <dbReference type="SAM" id="SignalP"/>
    </source>
</evidence>
<feature type="domain" description="Cytochrome c" evidence="7">
    <location>
        <begin position="47"/>
        <end position="138"/>
    </location>
</feature>
<keyword evidence="5" id="KW-0812">Transmembrane</keyword>
<evidence type="ECO:0000313" key="9">
    <source>
        <dbReference type="Proteomes" id="UP000192472"/>
    </source>
</evidence>
<keyword evidence="3 4" id="KW-0408">Iron</keyword>
<evidence type="ECO:0000256" key="1">
    <source>
        <dbReference type="ARBA" id="ARBA00022617"/>
    </source>
</evidence>
<evidence type="ECO:0000259" key="7">
    <source>
        <dbReference type="PROSITE" id="PS51007"/>
    </source>
</evidence>
<evidence type="ECO:0000313" key="8">
    <source>
        <dbReference type="EMBL" id="SMD33151.1"/>
    </source>
</evidence>
<reference evidence="8 9" key="1">
    <citation type="submission" date="2017-04" db="EMBL/GenBank/DDBJ databases">
        <authorList>
            <person name="Afonso C.L."/>
            <person name="Miller P.J."/>
            <person name="Scott M.A."/>
            <person name="Spackman E."/>
            <person name="Goraichik I."/>
            <person name="Dimitrov K.M."/>
            <person name="Suarez D.L."/>
            <person name="Swayne D.E."/>
        </authorList>
    </citation>
    <scope>NUCLEOTIDE SEQUENCE [LARGE SCALE GENOMIC DNA]</scope>
    <source>
        <strain evidence="8 9">DSM 26133</strain>
    </source>
</reference>
<dbReference type="Pfam" id="PF14522">
    <property type="entry name" value="Cytochrome_C7"/>
    <property type="match status" value="1"/>
</dbReference>
<dbReference type="Gene3D" id="1.10.760.10">
    <property type="entry name" value="Cytochrome c-like domain"/>
    <property type="match status" value="1"/>
</dbReference>
<dbReference type="Pfam" id="PF00034">
    <property type="entry name" value="Cytochrom_C"/>
    <property type="match status" value="1"/>
</dbReference>
<evidence type="ECO:0000256" key="2">
    <source>
        <dbReference type="ARBA" id="ARBA00022723"/>
    </source>
</evidence>
<keyword evidence="1 4" id="KW-0349">Heme</keyword>
<dbReference type="SUPFAM" id="SSF46626">
    <property type="entry name" value="Cytochrome c"/>
    <property type="match status" value="1"/>
</dbReference>
<protein>
    <submittedName>
        <fullName evidence="8">Class III cytochrome C family protein</fullName>
    </submittedName>
</protein>
<dbReference type="EMBL" id="FWYF01000001">
    <property type="protein sequence ID" value="SMD33151.1"/>
    <property type="molecule type" value="Genomic_DNA"/>
</dbReference>
<dbReference type="STRING" id="692418.SAMN04488029_1516"/>
<dbReference type="SUPFAM" id="SSF48695">
    <property type="entry name" value="Multiheme cytochromes"/>
    <property type="match status" value="1"/>
</dbReference>
<name>A0A1W2G984_REIFA</name>
<dbReference type="InterPro" id="IPR029467">
    <property type="entry name" value="Cyt_c7-like"/>
</dbReference>
<keyword evidence="2 4" id="KW-0479">Metal-binding</keyword>
<dbReference type="InterPro" id="IPR036280">
    <property type="entry name" value="Multihaem_cyt_sf"/>
</dbReference>
<dbReference type="PANTHER" id="PTHR39425:SF1">
    <property type="entry name" value="CYTOCHROME C7-LIKE DOMAIN-CONTAINING PROTEIN"/>
    <property type="match status" value="1"/>
</dbReference>
<sequence length="420" mass="46705">MSKKYSLHSRAGFLSTKTVLFLSLIFSVLFTQNTAVAQDDGIPTDEATISAGEKLFKANCTVCHAVNDKVIGPALRDVHKRRNLAWIQAFVKNSQKVIQSGDDYAVNLYNEYNKTEMTAFDFEDAEIASIVGYLKAESAKEIVVATEETTTTGGDEVASQEPSQFVNIVMIVLLVVLVLILAVLGMIITMLKKYLSQKDDLSEEDREIAEQTFDVGALVKSNAFLGLAAFVFTAIIMKSAIDGIFTIGVQQGYQPDQPIAFSHKIHAGDYKIDCNYCHTGVRKSKNANIPSPNICMNCHSSIKTESPEIQKIYAAIENNEPIEWVRIHNLPDLAYFNHSQHVKVGEIECQTCHGPIEEMDKVSQYAPLTMGWCINCHRETDVNTKGNDYYNKLVAKHAEHSKESMKVEDIGGLECSKCHY</sequence>
<organism evidence="8 9">
    <name type="scientific">Reichenbachiella faecimaris</name>
    <dbReference type="NCBI Taxonomy" id="692418"/>
    <lineage>
        <taxon>Bacteria</taxon>
        <taxon>Pseudomonadati</taxon>
        <taxon>Bacteroidota</taxon>
        <taxon>Cytophagia</taxon>
        <taxon>Cytophagales</taxon>
        <taxon>Reichenbachiellaceae</taxon>
        <taxon>Reichenbachiella</taxon>
    </lineage>
</organism>
<feature type="transmembrane region" description="Helical" evidence="5">
    <location>
        <begin position="165"/>
        <end position="188"/>
    </location>
</feature>
<keyword evidence="9" id="KW-1185">Reference proteome</keyword>
<gene>
    <name evidence="8" type="ORF">SAMN04488029_1516</name>
</gene>
<evidence type="ECO:0000256" key="5">
    <source>
        <dbReference type="SAM" id="Phobius"/>
    </source>
</evidence>
<proteinExistence type="predicted"/>
<evidence type="ECO:0000256" key="4">
    <source>
        <dbReference type="PROSITE-ProRule" id="PRU00433"/>
    </source>
</evidence>
<dbReference type="Proteomes" id="UP000192472">
    <property type="component" value="Unassembled WGS sequence"/>
</dbReference>
<keyword evidence="6" id="KW-0732">Signal</keyword>
<dbReference type="PROSITE" id="PS51007">
    <property type="entry name" value="CYTC"/>
    <property type="match status" value="1"/>
</dbReference>
<dbReference type="RefSeq" id="WP_084371826.1">
    <property type="nucleotide sequence ID" value="NZ_FWYF01000001.1"/>
</dbReference>
<dbReference type="AlphaFoldDB" id="A0A1W2G984"/>
<keyword evidence="5" id="KW-1133">Transmembrane helix</keyword>
<dbReference type="OrthoDB" id="9782196at2"/>
<evidence type="ECO:0000256" key="3">
    <source>
        <dbReference type="ARBA" id="ARBA00023004"/>
    </source>
</evidence>
<accession>A0A1W2G984</accession>
<keyword evidence="5" id="KW-0472">Membrane</keyword>
<dbReference type="Gene3D" id="3.90.10.10">
    <property type="entry name" value="Cytochrome C3"/>
    <property type="match status" value="2"/>
</dbReference>
<dbReference type="CDD" id="cd08168">
    <property type="entry name" value="Cytochrom_C3"/>
    <property type="match status" value="1"/>
</dbReference>
<dbReference type="InterPro" id="IPR036909">
    <property type="entry name" value="Cyt_c-like_dom_sf"/>
</dbReference>
<dbReference type="GO" id="GO:0020037">
    <property type="term" value="F:heme binding"/>
    <property type="evidence" value="ECO:0007669"/>
    <property type="project" value="InterPro"/>
</dbReference>
<feature type="chain" id="PRO_5012732383" evidence="6">
    <location>
        <begin position="38"/>
        <end position="420"/>
    </location>
</feature>
<dbReference type="InterPro" id="IPR009056">
    <property type="entry name" value="Cyt_c-like_dom"/>
</dbReference>